<dbReference type="InterPro" id="IPR001647">
    <property type="entry name" value="HTH_TetR"/>
</dbReference>
<gene>
    <name evidence="5" type="ORF">BCM14_1839</name>
</gene>
<dbReference type="Proteomes" id="UP000238308">
    <property type="component" value="Unassembled WGS sequence"/>
</dbReference>
<dbReference type="InterPro" id="IPR036271">
    <property type="entry name" value="Tet_transcr_reg_TetR-rel_C_sf"/>
</dbReference>
<evidence type="ECO:0000313" key="6">
    <source>
        <dbReference type="Proteomes" id="UP000238308"/>
    </source>
</evidence>
<dbReference type="PANTHER" id="PTHR30055:SF183">
    <property type="entry name" value="NUCLEOID OCCLUSION FACTOR SLMA"/>
    <property type="match status" value="1"/>
</dbReference>
<dbReference type="PANTHER" id="PTHR30055">
    <property type="entry name" value="HTH-TYPE TRANSCRIPTIONAL REGULATOR RUTR"/>
    <property type="match status" value="1"/>
</dbReference>
<proteinExistence type="predicted"/>
<dbReference type="PROSITE" id="PS50977">
    <property type="entry name" value="HTH_TETR_2"/>
    <property type="match status" value="1"/>
</dbReference>
<accession>A0A2T0XGT2</accession>
<dbReference type="InterPro" id="IPR050109">
    <property type="entry name" value="HTH-type_TetR-like_transc_reg"/>
</dbReference>
<dbReference type="SUPFAM" id="SSF48498">
    <property type="entry name" value="Tetracyclin repressor-like, C-terminal domain"/>
    <property type="match status" value="1"/>
</dbReference>
<dbReference type="Pfam" id="PF22276">
    <property type="entry name" value="SlmA-like_C"/>
    <property type="match status" value="1"/>
</dbReference>
<dbReference type="SUPFAM" id="SSF46689">
    <property type="entry name" value="Homeodomain-like"/>
    <property type="match status" value="1"/>
</dbReference>
<reference evidence="5 6" key="1">
    <citation type="submission" date="2018-03" db="EMBL/GenBank/DDBJ databases">
        <title>Genomic Encyclopedia of Type Strains, Phase III (KMG-III): the genomes of soil and plant-associated and newly described type strains.</title>
        <authorList>
            <person name="Whitman W."/>
        </authorList>
    </citation>
    <scope>NUCLEOTIDE SEQUENCE [LARGE SCALE GENOMIC DNA]</scope>
    <source>
        <strain evidence="5 6">MWH-P2sevCIIIb</strain>
    </source>
</reference>
<feature type="domain" description="HTH tetR-type" evidence="4">
    <location>
        <begin position="6"/>
        <end position="66"/>
    </location>
</feature>
<name>A0A2T0XGT2_9BURK</name>
<feature type="DNA-binding region" description="H-T-H motif" evidence="3">
    <location>
        <begin position="29"/>
        <end position="48"/>
    </location>
</feature>
<evidence type="ECO:0000256" key="1">
    <source>
        <dbReference type="ARBA" id="ARBA00023054"/>
    </source>
</evidence>
<evidence type="ECO:0000313" key="5">
    <source>
        <dbReference type="EMBL" id="PRY98122.1"/>
    </source>
</evidence>
<dbReference type="GO" id="GO:0003700">
    <property type="term" value="F:DNA-binding transcription factor activity"/>
    <property type="evidence" value="ECO:0007669"/>
    <property type="project" value="TreeGrafter"/>
</dbReference>
<evidence type="ECO:0000259" key="4">
    <source>
        <dbReference type="PROSITE" id="PS50977"/>
    </source>
</evidence>
<evidence type="ECO:0000256" key="2">
    <source>
        <dbReference type="ARBA" id="ARBA00023125"/>
    </source>
</evidence>
<sequence>MASRTGERRTEILQTLVMMLEQPTAARVTTAALAAKIGLSEAALYRHFASKAQMFEGLFEFIEATIFGLINQIQAAEPSTLERLRQTTGMLLSFAKRNRGMTRVLTGDALVNEDLRLQERVNQITGRLETTYKQLIREGIAEGQLNPAIDVVAIASLLTHYVMGRWLRFTQSGWQIDPTDHMLANMNIVLQSAILDS</sequence>
<dbReference type="Gene3D" id="1.10.357.10">
    <property type="entry name" value="Tetracycline Repressor, domain 2"/>
    <property type="match status" value="1"/>
</dbReference>
<dbReference type="OrthoDB" id="9179041at2"/>
<comment type="caution">
    <text evidence="5">The sequence shown here is derived from an EMBL/GenBank/DDBJ whole genome shotgun (WGS) entry which is preliminary data.</text>
</comment>
<evidence type="ECO:0000256" key="3">
    <source>
        <dbReference type="PROSITE-ProRule" id="PRU00335"/>
    </source>
</evidence>
<organism evidence="5 6">
    <name type="scientific">Jezberella montanilacus</name>
    <dbReference type="NCBI Taxonomy" id="323426"/>
    <lineage>
        <taxon>Bacteria</taxon>
        <taxon>Pseudomonadati</taxon>
        <taxon>Pseudomonadota</taxon>
        <taxon>Betaproteobacteria</taxon>
        <taxon>Burkholderiales</taxon>
        <taxon>Alcaligenaceae</taxon>
        <taxon>Jezberella</taxon>
    </lineage>
</organism>
<dbReference type="GO" id="GO:0000976">
    <property type="term" value="F:transcription cis-regulatory region binding"/>
    <property type="evidence" value="ECO:0007669"/>
    <property type="project" value="TreeGrafter"/>
</dbReference>
<dbReference type="InterPro" id="IPR054580">
    <property type="entry name" value="SlmA-like_C"/>
</dbReference>
<dbReference type="EMBL" id="PVTV01000013">
    <property type="protein sequence ID" value="PRY98122.1"/>
    <property type="molecule type" value="Genomic_DNA"/>
</dbReference>
<dbReference type="InterPro" id="IPR009057">
    <property type="entry name" value="Homeodomain-like_sf"/>
</dbReference>
<dbReference type="RefSeq" id="WP_106227676.1">
    <property type="nucleotide sequence ID" value="NZ_PVTV01000013.1"/>
</dbReference>
<dbReference type="NCBIfam" id="NF007015">
    <property type="entry name" value="PRK09480.1"/>
    <property type="match status" value="1"/>
</dbReference>
<protein>
    <submittedName>
        <fullName evidence="5">TetR family transcriptional regulator</fullName>
    </submittedName>
</protein>
<keyword evidence="1" id="KW-0175">Coiled coil</keyword>
<keyword evidence="2 3" id="KW-0238">DNA-binding</keyword>
<keyword evidence="6" id="KW-1185">Reference proteome</keyword>
<dbReference type="AlphaFoldDB" id="A0A2T0XGT2"/>
<dbReference type="Pfam" id="PF00440">
    <property type="entry name" value="TetR_N"/>
    <property type="match status" value="1"/>
</dbReference>